<evidence type="ECO:0000313" key="1">
    <source>
        <dbReference type="EMBL" id="CAF4751540.1"/>
    </source>
</evidence>
<organism evidence="2 3">
    <name type="scientific">Rotaria socialis</name>
    <dbReference type="NCBI Taxonomy" id="392032"/>
    <lineage>
        <taxon>Eukaryota</taxon>
        <taxon>Metazoa</taxon>
        <taxon>Spiralia</taxon>
        <taxon>Gnathifera</taxon>
        <taxon>Rotifera</taxon>
        <taxon>Eurotatoria</taxon>
        <taxon>Bdelloidea</taxon>
        <taxon>Philodinida</taxon>
        <taxon>Philodinidae</taxon>
        <taxon>Rotaria</taxon>
    </lineage>
</organism>
<reference evidence="2" key="1">
    <citation type="submission" date="2021-02" db="EMBL/GenBank/DDBJ databases">
        <authorList>
            <person name="Nowell W R."/>
        </authorList>
    </citation>
    <scope>NUCLEOTIDE SEQUENCE</scope>
</reference>
<keyword evidence="3" id="KW-1185">Reference proteome</keyword>
<evidence type="ECO:0000313" key="3">
    <source>
        <dbReference type="Proteomes" id="UP000663873"/>
    </source>
</evidence>
<name>A0A821Z6B6_9BILA</name>
<dbReference type="Proteomes" id="UP000663873">
    <property type="component" value="Unassembled WGS sequence"/>
</dbReference>
<evidence type="ECO:0000313" key="2">
    <source>
        <dbReference type="EMBL" id="CAF4980003.1"/>
    </source>
</evidence>
<gene>
    <name evidence="1" type="ORF">UJA718_LOCUS38951</name>
    <name evidence="2" type="ORF">UJA718_LOCUS49255</name>
</gene>
<sequence length="24" mass="2713">GCGQHIEQTLKDVPVTERCQCPRD</sequence>
<comment type="caution">
    <text evidence="2">The sequence shown here is derived from an EMBL/GenBank/DDBJ whole genome shotgun (WGS) entry which is preliminary data.</text>
</comment>
<feature type="non-terminal residue" evidence="2">
    <location>
        <position position="1"/>
    </location>
</feature>
<dbReference type="EMBL" id="CAJOBP010102477">
    <property type="protein sequence ID" value="CAF4980003.1"/>
    <property type="molecule type" value="Genomic_DNA"/>
</dbReference>
<dbReference type="EMBL" id="CAJOBP010040583">
    <property type="protein sequence ID" value="CAF4751540.1"/>
    <property type="molecule type" value="Genomic_DNA"/>
</dbReference>
<accession>A0A821Z6B6</accession>
<dbReference type="AlphaFoldDB" id="A0A821Z6B6"/>
<protein>
    <submittedName>
        <fullName evidence="2">Uncharacterized protein</fullName>
    </submittedName>
</protein>
<proteinExistence type="predicted"/>